<dbReference type="FunFam" id="2.130.10.10:FF:000074">
    <property type="entry name" value="Angio-associated migratory cell protein-like protein"/>
    <property type="match status" value="1"/>
</dbReference>
<dbReference type="SUPFAM" id="SSF50998">
    <property type="entry name" value="Quinoprotein alcohol dehydrogenase-like"/>
    <property type="match status" value="1"/>
</dbReference>
<sequence>MDWVTSREHLLAPRLFKILQRGAGSNRQPRPPAIAERDVSKRVPPAVRPSPGSLSLPRRTRAFLAPRPFSAVAATTAAMFRSHPPSPRSPPGIVVCVRGLPRSSRPAYRPETTSPRSPRDRPGRTTIPRRYPGGAHARLLPSCWGRSQVGRSWVLLSTPRLRLPTLPCDWWLSQPTPSLLVERPSLSLPGSRVRLLPPGRRGSSSASSRRADSGRRLGPEKWVRRLRRMESESESGATADTPPLETLSFHGDEEIIEVVELDPGPPDPDDLAQEMEDVDFEEEEEEDGNEEGWVLEPQEGVVGSMEGPDDSEVTFALHSASVFCVSLDPKTNTLAVTGGEDDKAFVWRLSDGELLFECAGHKDSVTCAAFSHDSTLVATGDMSGLLKVWQVDTKEEVWSFEAGDLEWMEWHSRAPVLLAGTADGNTWMWKVPNGDCKTFQGPNCPATCGRVLPDGKRAVVGYEDGTIRVWDLKQGNSIHVLKGTEGHQGPLTCVATNQDGSLILTGSVDCQAKLVSATTGKVVGVFRPETVASQPNLGEGEESESNSVESLGFCSVMPLAAVGYLDGTLAIYDLSTQTLRHQCQHQSGIVQLLWEAGTAVVYTCSLDGIVRLWDARTGRLLTDYRGHTAEILDFALSKDASLVVTTSGDHKAKVFCVQRPDR</sequence>
<evidence type="ECO:0000256" key="8">
    <source>
        <dbReference type="SAM" id="MobiDB-lite"/>
    </source>
</evidence>
<feature type="repeat" description="WD" evidence="7">
    <location>
        <begin position="582"/>
        <end position="623"/>
    </location>
</feature>
<feature type="region of interest" description="Disordered" evidence="8">
    <location>
        <begin position="22"/>
        <end position="57"/>
    </location>
</feature>
<gene>
    <name evidence="9" type="primary">AAMP</name>
</gene>
<reference evidence="9" key="2">
    <citation type="submission" date="2025-08" db="UniProtKB">
        <authorList>
            <consortium name="Ensembl"/>
        </authorList>
    </citation>
    <scope>IDENTIFICATION</scope>
</reference>
<feature type="compositionally biased region" description="Basic and acidic residues" evidence="8">
    <location>
        <begin position="209"/>
        <end position="231"/>
    </location>
</feature>
<evidence type="ECO:0000256" key="7">
    <source>
        <dbReference type="PROSITE-ProRule" id="PRU00221"/>
    </source>
</evidence>
<proteinExistence type="predicted"/>
<dbReference type="PROSITE" id="PS00678">
    <property type="entry name" value="WD_REPEATS_1"/>
    <property type="match status" value="1"/>
</dbReference>
<dbReference type="Gene3D" id="2.130.10.10">
    <property type="entry name" value="YVTN repeat-like/Quinoprotein amine dehydrogenase"/>
    <property type="match status" value="1"/>
</dbReference>
<dbReference type="Proteomes" id="UP000694554">
    <property type="component" value="Chromosome 7"/>
</dbReference>
<comment type="subcellular location">
    <subcellularLocation>
        <location evidence="1">Cytoplasm</location>
    </subcellularLocation>
</comment>
<feature type="repeat" description="WD" evidence="7">
    <location>
        <begin position="484"/>
        <end position="525"/>
    </location>
</feature>
<feature type="region of interest" description="Disordered" evidence="8">
    <location>
        <begin position="103"/>
        <end position="132"/>
    </location>
</feature>
<dbReference type="SMART" id="SM00320">
    <property type="entry name" value="WD40"/>
    <property type="match status" value="8"/>
</dbReference>
<evidence type="ECO:0000256" key="6">
    <source>
        <dbReference type="ARBA" id="ARBA00072425"/>
    </source>
</evidence>
<dbReference type="AlphaFoldDB" id="A0A8C9C895"/>
<reference evidence="9" key="3">
    <citation type="submission" date="2025-09" db="UniProtKB">
        <authorList>
            <consortium name="Ensembl"/>
        </authorList>
    </citation>
    <scope>IDENTIFICATION</scope>
</reference>
<feature type="repeat" description="WD" evidence="7">
    <location>
        <begin position="453"/>
        <end position="480"/>
    </location>
</feature>
<feature type="compositionally biased region" description="Low complexity" evidence="8">
    <location>
        <begin position="199"/>
        <end position="208"/>
    </location>
</feature>
<dbReference type="Ensembl" id="ENSPSNT00000021484.1">
    <property type="protein sequence ID" value="ENSPSNP00000019078.1"/>
    <property type="gene ID" value="ENSPSNG00000013763.1"/>
</dbReference>
<evidence type="ECO:0000313" key="9">
    <source>
        <dbReference type="Ensembl" id="ENSPSNP00000019078.1"/>
    </source>
</evidence>
<evidence type="ECO:0000256" key="2">
    <source>
        <dbReference type="ARBA" id="ARBA00022490"/>
    </source>
</evidence>
<dbReference type="PROSITE" id="PS50082">
    <property type="entry name" value="WD_REPEATS_2"/>
    <property type="match status" value="6"/>
</dbReference>
<feature type="region of interest" description="Disordered" evidence="8">
    <location>
        <begin position="190"/>
        <end position="246"/>
    </location>
</feature>
<dbReference type="InterPro" id="IPR011047">
    <property type="entry name" value="Quinoprotein_ADH-like_sf"/>
</dbReference>
<accession>A0A8C9C895</accession>
<keyword evidence="3 7" id="KW-0853">WD repeat</keyword>
<feature type="repeat" description="WD" evidence="7">
    <location>
        <begin position="315"/>
        <end position="357"/>
    </location>
</feature>
<keyword evidence="10" id="KW-1185">Reference proteome</keyword>
<dbReference type="CDD" id="cd00200">
    <property type="entry name" value="WD40"/>
    <property type="match status" value="1"/>
</dbReference>
<dbReference type="InterPro" id="IPR015943">
    <property type="entry name" value="WD40/YVTN_repeat-like_dom_sf"/>
</dbReference>
<evidence type="ECO:0000256" key="4">
    <source>
        <dbReference type="ARBA" id="ARBA00022737"/>
    </source>
</evidence>
<evidence type="ECO:0000256" key="5">
    <source>
        <dbReference type="ARBA" id="ARBA00059273"/>
    </source>
</evidence>
<protein>
    <recommendedName>
        <fullName evidence="6">Angio-associated migratory cell protein</fullName>
    </recommendedName>
</protein>
<reference evidence="9" key="1">
    <citation type="submission" date="2019-08" db="EMBL/GenBank/DDBJ databases">
        <title>Phocoena sinus (Vaquita) genome, mPhoSin1, primary haplotype.</title>
        <authorList>
            <person name="Morin P."/>
            <person name="Mountcastle J."/>
            <person name="Fungtammasan C."/>
            <person name="Rhie A."/>
            <person name="Rojas-Bracho L."/>
            <person name="Smith C.R."/>
            <person name="Taylor B.L."/>
            <person name="Gulland F.M.D."/>
            <person name="Musser W."/>
            <person name="Houck M."/>
            <person name="Haase B."/>
            <person name="Paez S."/>
            <person name="Howe K."/>
            <person name="Torrance J."/>
            <person name="Formenti G."/>
            <person name="Phillippy A."/>
            <person name="Ryder O."/>
            <person name="Jarvis E.D."/>
            <person name="Fedrigo O."/>
        </authorList>
    </citation>
    <scope>NUCLEOTIDE SEQUENCE [LARGE SCALE GENOMIC DNA]</scope>
</reference>
<organism evidence="9 10">
    <name type="scientific">Phocoena sinus</name>
    <name type="common">Vaquita</name>
    <dbReference type="NCBI Taxonomy" id="42100"/>
    <lineage>
        <taxon>Eukaryota</taxon>
        <taxon>Metazoa</taxon>
        <taxon>Chordata</taxon>
        <taxon>Craniata</taxon>
        <taxon>Vertebrata</taxon>
        <taxon>Euteleostomi</taxon>
        <taxon>Mammalia</taxon>
        <taxon>Eutheria</taxon>
        <taxon>Laurasiatheria</taxon>
        <taxon>Artiodactyla</taxon>
        <taxon>Whippomorpha</taxon>
        <taxon>Cetacea</taxon>
        <taxon>Odontoceti</taxon>
        <taxon>Phocoenidae</taxon>
        <taxon>Phocoena</taxon>
    </lineage>
</organism>
<feature type="repeat" description="WD" evidence="7">
    <location>
        <begin position="358"/>
        <end position="399"/>
    </location>
</feature>
<comment type="function">
    <text evidence="5">Plays a role in angiogenesis and cell migration. In smooth muscle cell migration, may act through the RhoA pathway.</text>
</comment>
<dbReference type="PANTHER" id="PTHR19857">
    <property type="entry name" value="MITOCHONDRIAL DIVISION PROTEIN 1-RELATED"/>
    <property type="match status" value="1"/>
</dbReference>
<keyword evidence="2" id="KW-0963">Cytoplasm</keyword>
<dbReference type="Pfam" id="PF00400">
    <property type="entry name" value="WD40"/>
    <property type="match status" value="6"/>
</dbReference>
<dbReference type="GeneTree" id="ENSGT00940000153648"/>
<feature type="repeat" description="WD" evidence="7">
    <location>
        <begin position="624"/>
        <end position="662"/>
    </location>
</feature>
<dbReference type="InterPro" id="IPR019775">
    <property type="entry name" value="WD40_repeat_CS"/>
</dbReference>
<evidence type="ECO:0000256" key="1">
    <source>
        <dbReference type="ARBA" id="ARBA00004496"/>
    </source>
</evidence>
<dbReference type="GO" id="GO:0005829">
    <property type="term" value="C:cytosol"/>
    <property type="evidence" value="ECO:0007669"/>
    <property type="project" value="TreeGrafter"/>
</dbReference>
<dbReference type="PROSITE" id="PS50294">
    <property type="entry name" value="WD_REPEATS_REGION"/>
    <property type="match status" value="2"/>
</dbReference>
<name>A0A8C9C895_PHOSS</name>
<dbReference type="InterPro" id="IPR051179">
    <property type="entry name" value="WD_repeat_multifunction"/>
</dbReference>
<evidence type="ECO:0000313" key="10">
    <source>
        <dbReference type="Proteomes" id="UP000694554"/>
    </source>
</evidence>
<keyword evidence="4" id="KW-0677">Repeat</keyword>
<dbReference type="InterPro" id="IPR001680">
    <property type="entry name" value="WD40_rpt"/>
</dbReference>
<dbReference type="PANTHER" id="PTHR19857:SF8">
    <property type="entry name" value="ANGIO-ASSOCIATED MIGRATORY CELL PROTEIN"/>
    <property type="match status" value="1"/>
</dbReference>
<evidence type="ECO:0000256" key="3">
    <source>
        <dbReference type="ARBA" id="ARBA00022574"/>
    </source>
</evidence>